<dbReference type="EMBL" id="QNQT01000001">
    <property type="protein sequence ID" value="RDU38055.1"/>
    <property type="molecule type" value="Genomic_DNA"/>
</dbReference>
<dbReference type="Proteomes" id="UP000257144">
    <property type="component" value="Unassembled WGS sequence"/>
</dbReference>
<proteinExistence type="predicted"/>
<reference evidence="1 2" key="1">
    <citation type="submission" date="2018-07" db="EMBL/GenBank/DDBJ databases">
        <title>Bacillus sp. YLB-04 draft genome sequence.</title>
        <authorList>
            <person name="Yu L."/>
            <person name="Tang X."/>
        </authorList>
    </citation>
    <scope>NUCLEOTIDE SEQUENCE [LARGE SCALE GENOMIC DNA]</scope>
    <source>
        <strain evidence="1 2">YLB-04</strain>
    </source>
</reference>
<keyword evidence="2" id="KW-1185">Reference proteome</keyword>
<protein>
    <submittedName>
        <fullName evidence="1">Branched-chain amino acid aminotransferase</fullName>
    </submittedName>
</protein>
<accession>A0A3D8GUD9</accession>
<organism evidence="1 2">
    <name type="scientific">Neobacillus piezotolerans</name>
    <dbReference type="NCBI Taxonomy" id="2259171"/>
    <lineage>
        <taxon>Bacteria</taxon>
        <taxon>Bacillati</taxon>
        <taxon>Bacillota</taxon>
        <taxon>Bacilli</taxon>
        <taxon>Bacillales</taxon>
        <taxon>Bacillaceae</taxon>
        <taxon>Neobacillus</taxon>
    </lineage>
</organism>
<comment type="caution">
    <text evidence="1">The sequence shown here is derived from an EMBL/GenBank/DDBJ whole genome shotgun (WGS) entry which is preliminary data.</text>
</comment>
<dbReference type="GO" id="GO:0008483">
    <property type="term" value="F:transaminase activity"/>
    <property type="evidence" value="ECO:0007669"/>
    <property type="project" value="UniProtKB-KW"/>
</dbReference>
<evidence type="ECO:0000313" key="1">
    <source>
        <dbReference type="EMBL" id="RDU38055.1"/>
    </source>
</evidence>
<keyword evidence="1" id="KW-0808">Transferase</keyword>
<name>A0A3D8GUD9_9BACI</name>
<evidence type="ECO:0000313" key="2">
    <source>
        <dbReference type="Proteomes" id="UP000257144"/>
    </source>
</evidence>
<dbReference type="AlphaFoldDB" id="A0A3D8GUD9"/>
<dbReference type="OrthoDB" id="2436979at2"/>
<dbReference type="RefSeq" id="WP_115449966.1">
    <property type="nucleotide sequence ID" value="NZ_QNQT01000001.1"/>
</dbReference>
<keyword evidence="1" id="KW-0032">Aminotransferase</keyword>
<sequence>MLKTNMEKLLKKNESLFAEEIKYAEKLGLIEEGALSGRDPAERFEDAYIELTDKETEQMVSKGGAEVLRQPVSYFKKNMNQFLYVESKWFELVDADAVVLEVDDVFRNYQALLGLKLQKKFGEALNQLLQEKFEFPKKDYSLVFDGGRESGISICRLRH</sequence>
<gene>
    <name evidence="1" type="ORF">DRW41_00315</name>
</gene>